<dbReference type="EC" id="5.1.3.3" evidence="5"/>
<evidence type="ECO:0000256" key="3">
    <source>
        <dbReference type="ARBA" id="ARBA00023235"/>
    </source>
</evidence>
<proteinExistence type="inferred from homology"/>
<accession>A0A238KPQ1</accession>
<name>A0A238KPQ1_9RHOB</name>
<dbReference type="Proteomes" id="UP000202922">
    <property type="component" value="Unassembled WGS sequence"/>
</dbReference>
<dbReference type="Pfam" id="PF01263">
    <property type="entry name" value="Aldose_epim"/>
    <property type="match status" value="1"/>
</dbReference>
<dbReference type="SUPFAM" id="SSF74650">
    <property type="entry name" value="Galactose mutarotase-like"/>
    <property type="match status" value="1"/>
</dbReference>
<comment type="pathway">
    <text evidence="1 5">Carbohydrate metabolism; hexose metabolism.</text>
</comment>
<dbReference type="Gene3D" id="2.70.98.10">
    <property type="match status" value="1"/>
</dbReference>
<keyword evidence="3 5" id="KW-0413">Isomerase</keyword>
<organism evidence="9 10">
    <name type="scientific">Actibacterium lipolyticum</name>
    <dbReference type="NCBI Taxonomy" id="1524263"/>
    <lineage>
        <taxon>Bacteria</taxon>
        <taxon>Pseudomonadati</taxon>
        <taxon>Pseudomonadota</taxon>
        <taxon>Alphaproteobacteria</taxon>
        <taxon>Rhodobacterales</taxon>
        <taxon>Roseobacteraceae</taxon>
        <taxon>Actibacterium</taxon>
    </lineage>
</organism>
<evidence type="ECO:0000256" key="8">
    <source>
        <dbReference type="PIRSR" id="PIRSR005096-3"/>
    </source>
</evidence>
<evidence type="ECO:0000256" key="1">
    <source>
        <dbReference type="ARBA" id="ARBA00005028"/>
    </source>
</evidence>
<feature type="binding site" evidence="8">
    <location>
        <begin position="73"/>
        <end position="74"/>
    </location>
    <ligand>
        <name>beta-D-galactose</name>
        <dbReference type="ChEBI" id="CHEBI:27667"/>
    </ligand>
</feature>
<dbReference type="AlphaFoldDB" id="A0A238KPQ1"/>
<comment type="similarity">
    <text evidence="2 5">Belongs to the aldose epimerase family.</text>
</comment>
<dbReference type="InterPro" id="IPR014718">
    <property type="entry name" value="GH-type_carb-bd"/>
</dbReference>
<evidence type="ECO:0000256" key="6">
    <source>
        <dbReference type="PIRSR" id="PIRSR005096-1"/>
    </source>
</evidence>
<dbReference type="OrthoDB" id="9779408at2"/>
<dbReference type="GO" id="GO:0033499">
    <property type="term" value="P:galactose catabolic process via UDP-galactose, Leloir pathway"/>
    <property type="evidence" value="ECO:0007669"/>
    <property type="project" value="TreeGrafter"/>
</dbReference>
<sequence>MIRALPQLGQIDGHEVREAVLEDGDVRISILSLGCITRDWRVGGVPMVLGYADPADYLTNPNYFGVIAGRVANRTAMGRFSLDGETVQLSQNEGANHLHGGHRGIGARNWQLDQDAAQSVRLTYHSPHGEEGYPGAVDFTVTITLAGNTLTYVMEGSPDRPTPINLAQHSYYNLTGGGPVRDHRVMVHANGFTASDANGIPTGAVSDAAGTRFDFNQPRSLEQADPQQLGYDINLVLDGKSPTAMVQAPNGMQLTLWSDQPGLQLYDAMHTGPTPGGHDGQTYDRFHGLCLEPQSFPDSLNNPDFPPIIYSPERPYRQTLRVEIAQGKPE</sequence>
<dbReference type="InterPro" id="IPR015443">
    <property type="entry name" value="Aldose_1-epimerase"/>
</dbReference>
<dbReference type="PANTHER" id="PTHR10091:SF0">
    <property type="entry name" value="GALACTOSE MUTAROTASE"/>
    <property type="match status" value="1"/>
</dbReference>
<dbReference type="RefSeq" id="WP_093967753.1">
    <property type="nucleotide sequence ID" value="NZ_FXYE01000002.1"/>
</dbReference>
<dbReference type="GO" id="GO:0004034">
    <property type="term" value="F:aldose 1-epimerase activity"/>
    <property type="evidence" value="ECO:0007669"/>
    <property type="project" value="UniProtKB-EC"/>
</dbReference>
<feature type="binding site" evidence="7">
    <location>
        <position position="232"/>
    </location>
    <ligand>
        <name>beta-D-galactose</name>
        <dbReference type="ChEBI" id="CHEBI:27667"/>
    </ligand>
</feature>
<comment type="catalytic activity">
    <reaction evidence="5">
        <text>alpha-D-glucose = beta-D-glucose</text>
        <dbReference type="Rhea" id="RHEA:10264"/>
        <dbReference type="ChEBI" id="CHEBI:15903"/>
        <dbReference type="ChEBI" id="CHEBI:17925"/>
        <dbReference type="EC" id="5.1.3.3"/>
    </reaction>
</comment>
<dbReference type="GO" id="GO:0006006">
    <property type="term" value="P:glucose metabolic process"/>
    <property type="evidence" value="ECO:0007669"/>
    <property type="project" value="TreeGrafter"/>
</dbReference>
<feature type="active site" description="Proton donor" evidence="6">
    <location>
        <position position="169"/>
    </location>
</feature>
<dbReference type="InterPro" id="IPR011013">
    <property type="entry name" value="Gal_mutarotase_sf_dom"/>
</dbReference>
<gene>
    <name evidence="9" type="primary">mro</name>
    <name evidence="9" type="ORF">COL8621_02637</name>
</gene>
<dbReference type="EMBL" id="FXYE01000002">
    <property type="protein sequence ID" value="SMX44803.1"/>
    <property type="molecule type" value="Genomic_DNA"/>
</dbReference>
<dbReference type="GO" id="GO:0030246">
    <property type="term" value="F:carbohydrate binding"/>
    <property type="evidence" value="ECO:0007669"/>
    <property type="project" value="InterPro"/>
</dbReference>
<evidence type="ECO:0000256" key="5">
    <source>
        <dbReference type="PIRNR" id="PIRNR005096"/>
    </source>
</evidence>
<evidence type="ECO:0000256" key="7">
    <source>
        <dbReference type="PIRSR" id="PIRSR005096-2"/>
    </source>
</evidence>
<evidence type="ECO:0000313" key="9">
    <source>
        <dbReference type="EMBL" id="SMX44803.1"/>
    </source>
</evidence>
<evidence type="ECO:0000256" key="4">
    <source>
        <dbReference type="ARBA" id="ARBA00023277"/>
    </source>
</evidence>
<keyword evidence="10" id="KW-1185">Reference proteome</keyword>
<evidence type="ECO:0000313" key="10">
    <source>
        <dbReference type="Proteomes" id="UP000202922"/>
    </source>
</evidence>
<dbReference type="CDD" id="cd09019">
    <property type="entry name" value="galactose_mutarotase_like"/>
    <property type="match status" value="1"/>
</dbReference>
<feature type="active site" description="Proton acceptor" evidence="6">
    <location>
        <position position="292"/>
    </location>
</feature>
<protein>
    <recommendedName>
        <fullName evidence="5">Aldose 1-epimerase</fullName>
        <ecNumber evidence="5">5.1.3.3</ecNumber>
    </recommendedName>
</protein>
<dbReference type="PIRSF" id="PIRSF005096">
    <property type="entry name" value="GALM"/>
    <property type="match status" value="1"/>
</dbReference>
<dbReference type="UniPathway" id="UPA00242"/>
<dbReference type="InterPro" id="IPR047215">
    <property type="entry name" value="Galactose_mutarotase-like"/>
</dbReference>
<feature type="binding site" evidence="8">
    <location>
        <begin position="169"/>
        <end position="171"/>
    </location>
    <ligand>
        <name>beta-D-galactose</name>
        <dbReference type="ChEBI" id="CHEBI:27667"/>
    </ligand>
</feature>
<dbReference type="PANTHER" id="PTHR10091">
    <property type="entry name" value="ALDOSE-1-EPIMERASE"/>
    <property type="match status" value="1"/>
</dbReference>
<evidence type="ECO:0000256" key="2">
    <source>
        <dbReference type="ARBA" id="ARBA00006206"/>
    </source>
</evidence>
<dbReference type="InterPro" id="IPR008183">
    <property type="entry name" value="Aldose_1/G6P_1-epimerase"/>
</dbReference>
<keyword evidence="4 5" id="KW-0119">Carbohydrate metabolism</keyword>
<reference evidence="10" key="1">
    <citation type="submission" date="2017-05" db="EMBL/GenBank/DDBJ databases">
        <authorList>
            <person name="Rodrigo-Torres L."/>
            <person name="Arahal R. D."/>
            <person name="Lucena T."/>
        </authorList>
    </citation>
    <scope>NUCLEOTIDE SEQUENCE [LARGE SCALE GENOMIC DNA]</scope>
    <source>
        <strain evidence="10">CECT 8621</strain>
    </source>
</reference>